<keyword evidence="3 6" id="KW-0812">Transmembrane</keyword>
<dbReference type="PIRSF" id="PIRSF002419">
    <property type="entry name" value="Tetraspanin"/>
    <property type="match status" value="1"/>
</dbReference>
<dbReference type="PRINTS" id="PR00259">
    <property type="entry name" value="TMFOUR"/>
</dbReference>
<reference evidence="7" key="1">
    <citation type="submission" date="2012-04" db="EMBL/GenBank/DDBJ databases">
        <title>The Genome Sequence of Loa loa.</title>
        <authorList>
            <consortium name="The Broad Institute Genome Sequencing Platform"/>
            <consortium name="Broad Institute Genome Sequencing Center for Infectious Disease"/>
            <person name="Nutman T.B."/>
            <person name="Fink D.L."/>
            <person name="Russ C."/>
            <person name="Young S."/>
            <person name="Zeng Q."/>
            <person name="Gargeya S."/>
            <person name="Alvarado L."/>
            <person name="Berlin A."/>
            <person name="Chapman S.B."/>
            <person name="Chen Z."/>
            <person name="Freedman E."/>
            <person name="Gellesch M."/>
            <person name="Goldberg J."/>
            <person name="Griggs A."/>
            <person name="Gujja S."/>
            <person name="Heilman E.R."/>
            <person name="Heiman D."/>
            <person name="Howarth C."/>
            <person name="Mehta T."/>
            <person name="Neiman D."/>
            <person name="Pearson M."/>
            <person name="Roberts A."/>
            <person name="Saif S."/>
            <person name="Shea T."/>
            <person name="Shenoy N."/>
            <person name="Sisk P."/>
            <person name="Stolte C."/>
            <person name="Sykes S."/>
            <person name="White J."/>
            <person name="Yandava C."/>
            <person name="Haas B."/>
            <person name="Henn M.R."/>
            <person name="Nusbaum C."/>
            <person name="Birren B."/>
        </authorList>
    </citation>
    <scope>NUCLEOTIDE SEQUENCE [LARGE SCALE GENOMIC DNA]</scope>
</reference>
<dbReference type="InParanoid" id="A0A1S0UKX5"/>
<dbReference type="SUPFAM" id="SSF48652">
    <property type="entry name" value="Tetraspanin"/>
    <property type="match status" value="1"/>
</dbReference>
<dbReference type="OrthoDB" id="438211at2759"/>
<dbReference type="GeneID" id="9947912"/>
<evidence type="ECO:0000256" key="4">
    <source>
        <dbReference type="ARBA" id="ARBA00022989"/>
    </source>
</evidence>
<dbReference type="AlphaFoldDB" id="A0A1S0UKX5"/>
<protein>
    <recommendedName>
        <fullName evidence="6">Tetraspanin</fullName>
    </recommendedName>
</protein>
<organism evidence="7">
    <name type="scientific">Loa loa</name>
    <name type="common">Eye worm</name>
    <name type="synonym">Filaria loa</name>
    <dbReference type="NCBI Taxonomy" id="7209"/>
    <lineage>
        <taxon>Eukaryota</taxon>
        <taxon>Metazoa</taxon>
        <taxon>Ecdysozoa</taxon>
        <taxon>Nematoda</taxon>
        <taxon>Chromadorea</taxon>
        <taxon>Rhabditida</taxon>
        <taxon>Spirurina</taxon>
        <taxon>Spiruromorpha</taxon>
        <taxon>Filarioidea</taxon>
        <taxon>Onchocercidae</taxon>
        <taxon>Loa</taxon>
    </lineage>
</organism>
<dbReference type="Pfam" id="PF00335">
    <property type="entry name" value="Tetraspanin"/>
    <property type="match status" value="1"/>
</dbReference>
<dbReference type="CTD" id="9947912"/>
<dbReference type="KEGG" id="loa:LOAG_16659"/>
<feature type="transmembrane region" description="Helical" evidence="6">
    <location>
        <begin position="21"/>
        <end position="47"/>
    </location>
</feature>
<evidence type="ECO:0000256" key="2">
    <source>
        <dbReference type="ARBA" id="ARBA00006840"/>
    </source>
</evidence>
<keyword evidence="4 6" id="KW-1133">Transmembrane helix</keyword>
<feature type="transmembrane region" description="Helical" evidence="6">
    <location>
        <begin position="67"/>
        <end position="91"/>
    </location>
</feature>
<dbReference type="PANTHER" id="PTHR19282">
    <property type="entry name" value="TETRASPANIN"/>
    <property type="match status" value="1"/>
</dbReference>
<evidence type="ECO:0000256" key="3">
    <source>
        <dbReference type="ARBA" id="ARBA00022692"/>
    </source>
</evidence>
<dbReference type="InterPro" id="IPR018499">
    <property type="entry name" value="Tetraspanin/Peripherin"/>
</dbReference>
<accession>A0A1S0UKX5</accession>
<dbReference type="PANTHER" id="PTHR19282:SF516">
    <property type="entry name" value="TETRASPANIN"/>
    <property type="match status" value="1"/>
</dbReference>
<evidence type="ECO:0000313" key="7">
    <source>
        <dbReference type="EMBL" id="EJD76360.1"/>
    </source>
</evidence>
<evidence type="ECO:0000256" key="5">
    <source>
        <dbReference type="ARBA" id="ARBA00023136"/>
    </source>
</evidence>
<sequence>MARRNDRIRQVMHNEKSCCDVQLLQMIIYFFSFLFYISSVAFIGLTIWNYTMKYTMIAPLLYSSRYLQSIILCFVVGLAAFVVASSGCWAISKRKQLLLLLFSVLILFTLLMALALCIMTYAYIEYLENNLGTTLLMSIIRDHSERSDISQALQHLHQQGRCCGSQSFEDWRDSVWWQKVNSVAELKQRSFDLAVPDFCCRSEKSNCGRRDHPSNIYYNGCLDYLKKVMKEQLLIICGAAFALAVVQIFCMGFTVCLYTKWHEFLKFRLVRSNSRERDDMTIMYSS</sequence>
<evidence type="ECO:0000256" key="1">
    <source>
        <dbReference type="ARBA" id="ARBA00004141"/>
    </source>
</evidence>
<gene>
    <name evidence="7" type="ORF">LOAG_16659</name>
</gene>
<comment type="subcellular location">
    <subcellularLocation>
        <location evidence="1 6">Membrane</location>
        <topology evidence="1 6">Multi-pass membrane protein</topology>
    </subcellularLocation>
</comment>
<feature type="transmembrane region" description="Helical" evidence="6">
    <location>
        <begin position="233"/>
        <end position="258"/>
    </location>
</feature>
<comment type="similarity">
    <text evidence="2 6">Belongs to the tetraspanin (TM4SF) family.</text>
</comment>
<dbReference type="InterPro" id="IPR008952">
    <property type="entry name" value="Tetraspanin_EC2_sf"/>
</dbReference>
<dbReference type="EMBL" id="JH712077">
    <property type="protein sequence ID" value="EJD76360.1"/>
    <property type="molecule type" value="Genomic_DNA"/>
</dbReference>
<keyword evidence="5 6" id="KW-0472">Membrane</keyword>
<feature type="transmembrane region" description="Helical" evidence="6">
    <location>
        <begin position="98"/>
        <end position="124"/>
    </location>
</feature>
<proteinExistence type="inferred from homology"/>
<dbReference type="RefSeq" id="XP_020307164.1">
    <property type="nucleotide sequence ID" value="XM_020449306.1"/>
</dbReference>
<dbReference type="InterPro" id="IPR000301">
    <property type="entry name" value="Tetraspanin_animals"/>
</dbReference>
<dbReference type="GO" id="GO:0005886">
    <property type="term" value="C:plasma membrane"/>
    <property type="evidence" value="ECO:0007669"/>
    <property type="project" value="TreeGrafter"/>
</dbReference>
<dbReference type="Gene3D" id="1.10.1450.10">
    <property type="entry name" value="Tetraspanin"/>
    <property type="match status" value="1"/>
</dbReference>
<evidence type="ECO:0000256" key="6">
    <source>
        <dbReference type="RuleBase" id="RU361218"/>
    </source>
</evidence>
<name>A0A1S0UKX5_LOALO</name>
<dbReference type="OMA" id="NNIFYRG"/>